<feature type="transmembrane region" description="Helical" evidence="1">
    <location>
        <begin position="51"/>
        <end position="72"/>
    </location>
</feature>
<keyword evidence="1" id="KW-1133">Transmembrane helix</keyword>
<evidence type="ECO:0000256" key="1">
    <source>
        <dbReference type="SAM" id="Phobius"/>
    </source>
</evidence>
<protein>
    <submittedName>
        <fullName evidence="2">Uncharacterized protein</fullName>
    </submittedName>
</protein>
<proteinExistence type="predicted"/>
<dbReference type="Proteomes" id="UP001623232">
    <property type="component" value="Chromosome"/>
</dbReference>
<sequence>MSEEALQFKNRLRRLERKHTAMSNGYRAQLRSDGLIMMTPQRKKSAISGRAVILFVLAFLAFKGFLIANIGIEGYQDRVDRLRSGNAVEAAGSWVMQIDPASELIAEKIGPVLR</sequence>
<keyword evidence="3" id="KW-1185">Reference proteome</keyword>
<dbReference type="EMBL" id="CP123584">
    <property type="protein sequence ID" value="WZK90070.1"/>
    <property type="molecule type" value="Genomic_DNA"/>
</dbReference>
<dbReference type="RefSeq" id="WP_406648586.1">
    <property type="nucleotide sequence ID" value="NZ_CP123584.1"/>
</dbReference>
<keyword evidence="1" id="KW-0812">Transmembrane</keyword>
<reference evidence="2 3" key="1">
    <citation type="submission" date="2023-04" db="EMBL/GenBank/DDBJ databases">
        <title>Complete genome sequence of Alisedimentitalea scapharcae.</title>
        <authorList>
            <person name="Rong J.-C."/>
            <person name="Yi M.-L."/>
            <person name="Zhao Q."/>
        </authorList>
    </citation>
    <scope>NUCLEOTIDE SEQUENCE [LARGE SCALE GENOMIC DNA]</scope>
    <source>
        <strain evidence="2 3">KCTC 42119</strain>
    </source>
</reference>
<gene>
    <name evidence="2" type="ORF">QEZ52_05860</name>
</gene>
<evidence type="ECO:0000313" key="3">
    <source>
        <dbReference type="Proteomes" id="UP001623232"/>
    </source>
</evidence>
<evidence type="ECO:0000313" key="2">
    <source>
        <dbReference type="EMBL" id="WZK90070.1"/>
    </source>
</evidence>
<name>A0ABZ2XVD9_9RHOB</name>
<organism evidence="2 3">
    <name type="scientific">Aliisedimentitalea scapharcae</name>
    <dbReference type="NCBI Taxonomy" id="1524259"/>
    <lineage>
        <taxon>Bacteria</taxon>
        <taxon>Pseudomonadati</taxon>
        <taxon>Pseudomonadota</taxon>
        <taxon>Alphaproteobacteria</taxon>
        <taxon>Rhodobacterales</taxon>
        <taxon>Roseobacteraceae</taxon>
        <taxon>Aliisedimentitalea</taxon>
    </lineage>
</organism>
<accession>A0ABZ2XVD9</accession>
<keyword evidence="1" id="KW-0472">Membrane</keyword>